<dbReference type="GO" id="GO:0005829">
    <property type="term" value="C:cytosol"/>
    <property type="evidence" value="ECO:0007669"/>
    <property type="project" value="TreeGrafter"/>
</dbReference>
<dbReference type="GO" id="GO:0016787">
    <property type="term" value="F:hydrolase activity"/>
    <property type="evidence" value="ECO:0007669"/>
    <property type="project" value="UniProtKB-KW"/>
</dbReference>
<gene>
    <name evidence="4" type="primary">act</name>
    <name evidence="4" type="ORF">McpAg1_01410</name>
</gene>
<dbReference type="PANTHER" id="PTHR11839">
    <property type="entry name" value="UDP/ADP-SUGAR PYROPHOSPHATASE"/>
    <property type="match status" value="1"/>
</dbReference>
<dbReference type="EMBL" id="JAWDKA010000001">
    <property type="protein sequence ID" value="MDV0440962.1"/>
    <property type="molecule type" value="Genomic_DNA"/>
</dbReference>
<accession>A0AAE4M9A9</accession>
<dbReference type="EC" id="3.-.-.-" evidence="4"/>
<comment type="cofactor">
    <cofactor evidence="1">
        <name>Mg(2+)</name>
        <dbReference type="ChEBI" id="CHEBI:18420"/>
    </cofactor>
</comment>
<dbReference type="CDD" id="cd03424">
    <property type="entry name" value="NUDIX_ADPRase_Nudt5_UGPPase_Nudt14"/>
    <property type="match status" value="1"/>
</dbReference>
<evidence type="ECO:0000256" key="2">
    <source>
        <dbReference type="ARBA" id="ARBA00022801"/>
    </source>
</evidence>
<reference evidence="4" key="1">
    <citation type="submission" date="2023-06" db="EMBL/GenBank/DDBJ databases">
        <title>Genome sequence of Methancorpusculaceae sp. Ag1.</title>
        <authorList>
            <person name="Protasov E."/>
            <person name="Platt K."/>
            <person name="Poehlein A."/>
            <person name="Daniel R."/>
            <person name="Brune A."/>
        </authorList>
    </citation>
    <scope>NUCLEOTIDE SEQUENCE</scope>
    <source>
        <strain evidence="4">Ag1</strain>
    </source>
</reference>
<evidence type="ECO:0000256" key="1">
    <source>
        <dbReference type="ARBA" id="ARBA00001946"/>
    </source>
</evidence>
<dbReference type="GO" id="GO:0019693">
    <property type="term" value="P:ribose phosphate metabolic process"/>
    <property type="evidence" value="ECO:0007669"/>
    <property type="project" value="TreeGrafter"/>
</dbReference>
<organism evidence="4 5">
    <name type="scientific">Methanorbis furvi</name>
    <dbReference type="NCBI Taxonomy" id="3028299"/>
    <lineage>
        <taxon>Archaea</taxon>
        <taxon>Methanobacteriati</taxon>
        <taxon>Methanobacteriota</taxon>
        <taxon>Stenosarchaea group</taxon>
        <taxon>Methanomicrobia</taxon>
        <taxon>Methanomicrobiales</taxon>
        <taxon>Methanocorpusculaceae</taxon>
        <taxon>Methanorbis</taxon>
    </lineage>
</organism>
<sequence length="166" mass="18986">MPIIYDTPRLKISTKPVHLPNGFDREYLFVEPVPAVCILPTDEHFVYLIRQYRAVIDSYIYEVPAGGMEPEDTDPVVAARRELAEEAKFFAEELIPRGFVYSSPGFCTEKLWLYEARGLSLCDTYCCDEDEIIEVVRVKKEEALQMAIDGRICDAKTIALLMRSLL</sequence>
<dbReference type="PANTHER" id="PTHR11839:SF18">
    <property type="entry name" value="NUDIX HYDROLASE DOMAIN-CONTAINING PROTEIN"/>
    <property type="match status" value="1"/>
</dbReference>
<dbReference type="AlphaFoldDB" id="A0AAE4M9A9"/>
<dbReference type="Pfam" id="PF00293">
    <property type="entry name" value="NUDIX"/>
    <property type="match status" value="1"/>
</dbReference>
<dbReference type="InterPro" id="IPR015797">
    <property type="entry name" value="NUDIX_hydrolase-like_dom_sf"/>
</dbReference>
<dbReference type="RefSeq" id="WP_338093356.1">
    <property type="nucleotide sequence ID" value="NZ_JAWDKA010000001.1"/>
</dbReference>
<dbReference type="GO" id="GO:0006753">
    <property type="term" value="P:nucleoside phosphate metabolic process"/>
    <property type="evidence" value="ECO:0007669"/>
    <property type="project" value="TreeGrafter"/>
</dbReference>
<name>A0AAE4M9A9_9EURY</name>
<keyword evidence="2 4" id="KW-0378">Hydrolase</keyword>
<protein>
    <submittedName>
        <fullName evidence="4">Methanol dehydrogenase activator</fullName>
        <ecNumber evidence="4">3.-.-.-</ecNumber>
    </submittedName>
</protein>
<feature type="domain" description="Nudix hydrolase" evidence="3">
    <location>
        <begin position="31"/>
        <end position="160"/>
    </location>
</feature>
<dbReference type="Proteomes" id="UP001273136">
    <property type="component" value="Unassembled WGS sequence"/>
</dbReference>
<dbReference type="PROSITE" id="PS51462">
    <property type="entry name" value="NUDIX"/>
    <property type="match status" value="1"/>
</dbReference>
<dbReference type="InterPro" id="IPR000086">
    <property type="entry name" value="NUDIX_hydrolase_dom"/>
</dbReference>
<evidence type="ECO:0000313" key="5">
    <source>
        <dbReference type="Proteomes" id="UP001273136"/>
    </source>
</evidence>
<dbReference type="SUPFAM" id="SSF55811">
    <property type="entry name" value="Nudix"/>
    <property type="match status" value="1"/>
</dbReference>
<comment type="caution">
    <text evidence="4">The sequence shown here is derived from an EMBL/GenBank/DDBJ whole genome shotgun (WGS) entry which is preliminary data.</text>
</comment>
<proteinExistence type="predicted"/>
<evidence type="ECO:0000259" key="3">
    <source>
        <dbReference type="PROSITE" id="PS51462"/>
    </source>
</evidence>
<evidence type="ECO:0000313" key="4">
    <source>
        <dbReference type="EMBL" id="MDV0440962.1"/>
    </source>
</evidence>
<dbReference type="Gene3D" id="3.90.79.10">
    <property type="entry name" value="Nucleoside Triphosphate Pyrophosphohydrolase"/>
    <property type="match status" value="1"/>
</dbReference>
<keyword evidence="5" id="KW-1185">Reference proteome</keyword>